<dbReference type="EMBL" id="JAUESC010000381">
    <property type="protein sequence ID" value="KAK0590898.1"/>
    <property type="molecule type" value="Genomic_DNA"/>
</dbReference>
<dbReference type="AlphaFoldDB" id="A0AA39SFL8"/>
<keyword evidence="2" id="KW-1185">Reference proteome</keyword>
<evidence type="ECO:0000313" key="2">
    <source>
        <dbReference type="Proteomes" id="UP001168877"/>
    </source>
</evidence>
<proteinExistence type="predicted"/>
<dbReference type="GO" id="GO:0042645">
    <property type="term" value="C:mitochondrial nucleoid"/>
    <property type="evidence" value="ECO:0007669"/>
    <property type="project" value="TreeGrafter"/>
</dbReference>
<name>A0AA39SFL8_ACESA</name>
<organism evidence="1 2">
    <name type="scientific">Acer saccharum</name>
    <name type="common">Sugar maple</name>
    <dbReference type="NCBI Taxonomy" id="4024"/>
    <lineage>
        <taxon>Eukaryota</taxon>
        <taxon>Viridiplantae</taxon>
        <taxon>Streptophyta</taxon>
        <taxon>Embryophyta</taxon>
        <taxon>Tracheophyta</taxon>
        <taxon>Spermatophyta</taxon>
        <taxon>Magnoliopsida</taxon>
        <taxon>eudicotyledons</taxon>
        <taxon>Gunneridae</taxon>
        <taxon>Pentapetalae</taxon>
        <taxon>rosids</taxon>
        <taxon>malvids</taxon>
        <taxon>Sapindales</taxon>
        <taxon>Sapindaceae</taxon>
        <taxon>Hippocastanoideae</taxon>
        <taxon>Acereae</taxon>
        <taxon>Acer</taxon>
    </lineage>
</organism>
<gene>
    <name evidence="1" type="ORF">LWI29_032921</name>
</gene>
<dbReference type="GO" id="GO:0003697">
    <property type="term" value="F:single-stranded DNA binding"/>
    <property type="evidence" value="ECO:0007669"/>
    <property type="project" value="InterPro"/>
</dbReference>
<dbReference type="Proteomes" id="UP001168877">
    <property type="component" value="Unassembled WGS sequence"/>
</dbReference>
<protein>
    <submittedName>
        <fullName evidence="1">Uncharacterized protein</fullName>
    </submittedName>
</protein>
<sequence length="123" mass="13489">MAAENKVVDYSKPTEIPYQASYSVNLTGYVDKPVRLMTFPNGKVWGAATISQIPFLPSDTRIPVIFEGDMACIAACHLKQNDHVRLGGQLMADSATQGNANVWVTFSLPNILLRVSIKILCYA</sequence>
<dbReference type="PANTHER" id="PTHR10302">
    <property type="entry name" value="SINGLE-STRANDED DNA-BINDING PROTEIN"/>
    <property type="match status" value="1"/>
</dbReference>
<comment type="caution">
    <text evidence="1">The sequence shown here is derived from an EMBL/GenBank/DDBJ whole genome shotgun (WGS) entry which is preliminary data.</text>
</comment>
<dbReference type="InterPro" id="IPR011344">
    <property type="entry name" value="ssDNA-bd"/>
</dbReference>
<dbReference type="PANTHER" id="PTHR10302:SF23">
    <property type="entry name" value="PROTEIN OSB4, CHLOROPLASTIC"/>
    <property type="match status" value="1"/>
</dbReference>
<dbReference type="GO" id="GO:0006264">
    <property type="term" value="P:mitochondrial DNA replication"/>
    <property type="evidence" value="ECO:0007669"/>
    <property type="project" value="TreeGrafter"/>
</dbReference>
<evidence type="ECO:0000313" key="1">
    <source>
        <dbReference type="EMBL" id="KAK0590898.1"/>
    </source>
</evidence>
<accession>A0AA39SFL8</accession>
<reference evidence="1" key="2">
    <citation type="submission" date="2023-06" db="EMBL/GenBank/DDBJ databases">
        <authorList>
            <person name="Swenson N.G."/>
            <person name="Wegrzyn J.L."/>
            <person name="Mcevoy S.L."/>
        </authorList>
    </citation>
    <scope>NUCLEOTIDE SEQUENCE</scope>
    <source>
        <strain evidence="1">NS2018</strain>
        <tissue evidence="1">Leaf</tissue>
    </source>
</reference>
<reference evidence="1" key="1">
    <citation type="journal article" date="2022" name="Plant J.">
        <title>Strategies of tolerance reflected in two North American maple genomes.</title>
        <authorList>
            <person name="McEvoy S.L."/>
            <person name="Sezen U.U."/>
            <person name="Trouern-Trend A."/>
            <person name="McMahon S.M."/>
            <person name="Schaberg P.G."/>
            <person name="Yang J."/>
            <person name="Wegrzyn J.L."/>
            <person name="Swenson N.G."/>
        </authorList>
    </citation>
    <scope>NUCLEOTIDE SEQUENCE</scope>
    <source>
        <strain evidence="1">NS2018</strain>
    </source>
</reference>